<dbReference type="Pfam" id="PF18928">
    <property type="entry name" value="DUF5677"/>
    <property type="match status" value="1"/>
</dbReference>
<dbReference type="AlphaFoldDB" id="A0A920CDN5"/>
<dbReference type="Proteomes" id="UP000681162">
    <property type="component" value="Unassembled WGS sequence"/>
</dbReference>
<comment type="caution">
    <text evidence="1">The sequence shown here is derived from an EMBL/GenBank/DDBJ whole genome shotgun (WGS) entry which is preliminary data.</text>
</comment>
<dbReference type="RefSeq" id="WP_212938146.1">
    <property type="nucleotide sequence ID" value="NZ_BORR01000002.1"/>
</dbReference>
<sequence length="294" mass="35029">MANENSAKHIKNDEVQNYYDKVLQKISTNIRDKYNSGDYFSLGQEGMYISLVMFDKYKIQFYSAISLTYRCTQSPCNQFEYLDIASIYAIVRSCYETFLTFQYIYMQPEAIGQHEIKDYKMSRESFFKSLHLKILLYKFEGYKQSISGFSSLPEELRKNKKLSEEYRVKILNNKIIKTFSDEQKNDILDNWKPSWNKIASKTELSTWNSKNMYNILSQHSHNTYTSLMLLDNHYRNLDEFSKEAMLVQLYEFTAILINNYVKLFHIDRSILDKDEIALLNEFYFLAHKNPKDEN</sequence>
<dbReference type="InterPro" id="IPR043733">
    <property type="entry name" value="DUF5677"/>
</dbReference>
<dbReference type="EMBL" id="BORR01000002">
    <property type="protein sequence ID" value="GIO35740.1"/>
    <property type="molecule type" value="Genomic_DNA"/>
</dbReference>
<evidence type="ECO:0000313" key="2">
    <source>
        <dbReference type="Proteomes" id="UP000681162"/>
    </source>
</evidence>
<proteinExistence type="predicted"/>
<organism evidence="1 2">
    <name type="scientific">Paenibacillus antibioticophila</name>
    <dbReference type="NCBI Taxonomy" id="1274374"/>
    <lineage>
        <taxon>Bacteria</taxon>
        <taxon>Bacillati</taxon>
        <taxon>Bacillota</taxon>
        <taxon>Bacilli</taxon>
        <taxon>Bacillales</taxon>
        <taxon>Paenibacillaceae</taxon>
        <taxon>Paenibacillus</taxon>
    </lineage>
</organism>
<gene>
    <name evidence="1" type="ORF">J41TS12_06010</name>
</gene>
<accession>A0A920CDN5</accession>
<reference evidence="1 2" key="1">
    <citation type="submission" date="2021-03" db="EMBL/GenBank/DDBJ databases">
        <title>Antimicrobial resistance genes in bacteria isolated from Japanese honey, and their potential for conferring macrolide and lincosamide resistance in the American foulbrood pathogen Paenibacillus larvae.</title>
        <authorList>
            <person name="Okamoto M."/>
            <person name="Kumagai M."/>
            <person name="Kanamori H."/>
            <person name="Takamatsu D."/>
        </authorList>
    </citation>
    <scope>NUCLEOTIDE SEQUENCE [LARGE SCALE GENOMIC DNA]</scope>
    <source>
        <strain evidence="1 2">J41TS12</strain>
    </source>
</reference>
<evidence type="ECO:0000313" key="1">
    <source>
        <dbReference type="EMBL" id="GIO35740.1"/>
    </source>
</evidence>
<keyword evidence="2" id="KW-1185">Reference proteome</keyword>
<protein>
    <submittedName>
        <fullName evidence="1">Uncharacterized protein</fullName>
    </submittedName>
</protein>
<name>A0A920CDN5_9BACL</name>